<dbReference type="GO" id="GO:0016491">
    <property type="term" value="F:oxidoreductase activity"/>
    <property type="evidence" value="ECO:0007669"/>
    <property type="project" value="UniProtKB-KW"/>
</dbReference>
<dbReference type="EMBL" id="MTEJ01000228">
    <property type="protein sequence ID" value="OQX06866.1"/>
    <property type="molecule type" value="Genomic_DNA"/>
</dbReference>
<name>A0A1Y1QJI9_9GAMM</name>
<gene>
    <name evidence="3" type="ORF">BWK73_29705</name>
</gene>
<dbReference type="SUPFAM" id="SSF51905">
    <property type="entry name" value="FAD/NAD(P)-binding domain"/>
    <property type="match status" value="1"/>
</dbReference>
<dbReference type="Gene3D" id="3.30.9.10">
    <property type="entry name" value="D-Amino Acid Oxidase, subunit A, domain 2"/>
    <property type="match status" value="1"/>
</dbReference>
<dbReference type="InterPro" id="IPR006076">
    <property type="entry name" value="FAD-dep_OxRdtase"/>
</dbReference>
<keyword evidence="1" id="KW-0560">Oxidoreductase</keyword>
<dbReference type="InterPro" id="IPR036188">
    <property type="entry name" value="FAD/NAD-bd_sf"/>
</dbReference>
<dbReference type="Gene3D" id="3.50.50.60">
    <property type="entry name" value="FAD/NAD(P)-binding domain"/>
    <property type="match status" value="1"/>
</dbReference>
<sequence length="426" mass="46439">MKCHVNSYYAASANAAPRRPALQGTVEADVCVIGAGFTGLSSALHLAQHGYQVVLLEGDCVGFGASGRNGGQIVNGYSRDLSVIEQRYGKIAAQALGAMSLEGGDIIRGLVKDYNIACDLRPDNVIAAFNTKQMHELEHTKQNWEQHGHPALEMLDKAQLQQHVTTDAYVGGLIDKRGGHLHPLNLCLGEAAAIESLGGRIFEQSRVTKVDRSSANPVVHTAQGQVKARYVVVCGNAYLGDAVPELTDKIMPVSTQIITTEVLGEAVCKRLMPSQTCVEDANYMLDYYRMTADHRLLYGGGSTYGGAEPGDIIAKLRPHLERTFPTLKQVKVEFAWSGNFALTLTRIPHFGRLERNIYFAHGYSGHGVTCTHLAGKLIAESLHGDASRFDSFATLPYYPFPGGRALRVPLTVLGSWWYIMRDRLGI</sequence>
<evidence type="ECO:0000259" key="2">
    <source>
        <dbReference type="Pfam" id="PF01266"/>
    </source>
</evidence>
<organism evidence="3 4">
    <name type="scientific">Thiothrix lacustris</name>
    <dbReference type="NCBI Taxonomy" id="525917"/>
    <lineage>
        <taxon>Bacteria</taxon>
        <taxon>Pseudomonadati</taxon>
        <taxon>Pseudomonadota</taxon>
        <taxon>Gammaproteobacteria</taxon>
        <taxon>Thiotrichales</taxon>
        <taxon>Thiotrichaceae</taxon>
        <taxon>Thiothrix</taxon>
    </lineage>
</organism>
<dbReference type="Pfam" id="PF01266">
    <property type="entry name" value="DAO"/>
    <property type="match status" value="1"/>
</dbReference>
<comment type="caution">
    <text evidence="3">The sequence shown here is derived from an EMBL/GenBank/DDBJ whole genome shotgun (WGS) entry which is preliminary data.</text>
</comment>
<dbReference type="PANTHER" id="PTHR13847:SF275">
    <property type="entry name" value="GAMMA-GLUTAMYLPUTRESCINE OXIDOREDUCTASE"/>
    <property type="match status" value="1"/>
</dbReference>
<evidence type="ECO:0000313" key="4">
    <source>
        <dbReference type="Proteomes" id="UP000192491"/>
    </source>
</evidence>
<accession>A0A1Y1QJI9</accession>
<dbReference type="PANTHER" id="PTHR13847">
    <property type="entry name" value="SARCOSINE DEHYDROGENASE-RELATED"/>
    <property type="match status" value="1"/>
</dbReference>
<evidence type="ECO:0000313" key="3">
    <source>
        <dbReference type="EMBL" id="OQX06866.1"/>
    </source>
</evidence>
<dbReference type="GO" id="GO:0005737">
    <property type="term" value="C:cytoplasm"/>
    <property type="evidence" value="ECO:0007669"/>
    <property type="project" value="TreeGrafter"/>
</dbReference>
<proteinExistence type="predicted"/>
<feature type="domain" description="FAD dependent oxidoreductase" evidence="2">
    <location>
        <begin position="29"/>
        <end position="380"/>
    </location>
</feature>
<evidence type="ECO:0000256" key="1">
    <source>
        <dbReference type="ARBA" id="ARBA00023002"/>
    </source>
</evidence>
<dbReference type="AlphaFoldDB" id="A0A1Y1QJI9"/>
<dbReference type="Proteomes" id="UP000192491">
    <property type="component" value="Unassembled WGS sequence"/>
</dbReference>
<reference evidence="3 4" key="1">
    <citation type="submission" date="2017-01" db="EMBL/GenBank/DDBJ databases">
        <title>Novel large sulfur bacteria in the metagenomes of groundwater-fed chemosynthetic microbial mats in the Lake Huron basin.</title>
        <authorList>
            <person name="Sharrar A.M."/>
            <person name="Flood B.E."/>
            <person name="Bailey J.V."/>
            <person name="Jones D.S."/>
            <person name="Biddanda B."/>
            <person name="Ruberg S.A."/>
            <person name="Marcus D.N."/>
            <person name="Dick G.J."/>
        </authorList>
    </citation>
    <scope>NUCLEOTIDE SEQUENCE [LARGE SCALE GENOMIC DNA]</scope>
    <source>
        <strain evidence="3">A8</strain>
    </source>
</reference>
<protein>
    <submittedName>
        <fullName evidence="3">Gamma-glutamylputrescine oxidoreductase</fullName>
    </submittedName>
</protein>